<name>A0A0B6Z424_9EUPU</name>
<sequence>MLEHNASDCDVGVYRNGSAHHGEQSGWGLLASAYSRVAAERSGVYTATTS</sequence>
<dbReference type="EMBL" id="HACG01016443">
    <property type="protein sequence ID" value="CEK63308.1"/>
    <property type="molecule type" value="Transcribed_RNA"/>
</dbReference>
<gene>
    <name evidence="1" type="primary">ORF47872</name>
</gene>
<dbReference type="AlphaFoldDB" id="A0A0B6Z424"/>
<feature type="non-terminal residue" evidence="1">
    <location>
        <position position="50"/>
    </location>
</feature>
<protein>
    <submittedName>
        <fullName evidence="1">Uncharacterized protein</fullName>
    </submittedName>
</protein>
<organism evidence="1">
    <name type="scientific">Arion vulgaris</name>
    <dbReference type="NCBI Taxonomy" id="1028688"/>
    <lineage>
        <taxon>Eukaryota</taxon>
        <taxon>Metazoa</taxon>
        <taxon>Spiralia</taxon>
        <taxon>Lophotrochozoa</taxon>
        <taxon>Mollusca</taxon>
        <taxon>Gastropoda</taxon>
        <taxon>Heterobranchia</taxon>
        <taxon>Euthyneura</taxon>
        <taxon>Panpulmonata</taxon>
        <taxon>Eupulmonata</taxon>
        <taxon>Stylommatophora</taxon>
        <taxon>Helicina</taxon>
        <taxon>Arionoidea</taxon>
        <taxon>Arionidae</taxon>
        <taxon>Arion</taxon>
    </lineage>
</organism>
<accession>A0A0B6Z424</accession>
<reference evidence="1" key="1">
    <citation type="submission" date="2014-12" db="EMBL/GenBank/DDBJ databases">
        <title>Insight into the proteome of Arion vulgaris.</title>
        <authorList>
            <person name="Aradska J."/>
            <person name="Bulat T."/>
            <person name="Smidak R."/>
            <person name="Sarate P."/>
            <person name="Gangsoo J."/>
            <person name="Sialana F."/>
            <person name="Bilban M."/>
            <person name="Lubec G."/>
        </authorList>
    </citation>
    <scope>NUCLEOTIDE SEQUENCE</scope>
    <source>
        <tissue evidence="1">Skin</tissue>
    </source>
</reference>
<evidence type="ECO:0000313" key="1">
    <source>
        <dbReference type="EMBL" id="CEK63308.1"/>
    </source>
</evidence>
<proteinExistence type="predicted"/>